<gene>
    <name evidence="2" type="ORF">HPP92_022259</name>
</gene>
<comment type="caution">
    <text evidence="2">The sequence shown here is derived from an EMBL/GenBank/DDBJ whole genome shotgun (WGS) entry which is preliminary data.</text>
</comment>
<proteinExistence type="predicted"/>
<feature type="compositionally biased region" description="Basic and acidic residues" evidence="1">
    <location>
        <begin position="136"/>
        <end position="165"/>
    </location>
</feature>
<feature type="region of interest" description="Disordered" evidence="1">
    <location>
        <begin position="95"/>
        <end position="165"/>
    </location>
</feature>
<dbReference type="EMBL" id="JADCNM010000012">
    <property type="protein sequence ID" value="KAG0459131.1"/>
    <property type="molecule type" value="Genomic_DNA"/>
</dbReference>
<protein>
    <submittedName>
        <fullName evidence="2">Uncharacterized protein</fullName>
    </submittedName>
</protein>
<sequence>MSSGWFSTRCQCWTLFPPELRRAESSVRPSCCGAGVFNPTAWRELEVEAAEGTIGTQEGVYKLVLEAGFARELAERNENEFSHRSWCCICSPNRRQGPRRGGNESPYGSGLVRRSGRGEIGEGMGADRPSRQKRFLAGDRDGTEGGRRFVTDHDEGQPEHIRRFT</sequence>
<name>A0A835UH22_VANPL</name>
<accession>A0A835UH22</accession>
<evidence type="ECO:0000313" key="3">
    <source>
        <dbReference type="Proteomes" id="UP000639772"/>
    </source>
</evidence>
<reference evidence="2 3" key="1">
    <citation type="journal article" date="2020" name="Nat. Food">
        <title>A phased Vanilla planifolia genome enables genetic improvement of flavour and production.</title>
        <authorList>
            <person name="Hasing T."/>
            <person name="Tang H."/>
            <person name="Brym M."/>
            <person name="Khazi F."/>
            <person name="Huang T."/>
            <person name="Chambers A.H."/>
        </authorList>
    </citation>
    <scope>NUCLEOTIDE SEQUENCE [LARGE SCALE GENOMIC DNA]</scope>
    <source>
        <tissue evidence="2">Leaf</tissue>
    </source>
</reference>
<dbReference type="AlphaFoldDB" id="A0A835UH22"/>
<dbReference type="Proteomes" id="UP000639772">
    <property type="component" value="Chromosome 12"/>
</dbReference>
<evidence type="ECO:0000313" key="2">
    <source>
        <dbReference type="EMBL" id="KAG0459131.1"/>
    </source>
</evidence>
<evidence type="ECO:0000256" key="1">
    <source>
        <dbReference type="SAM" id="MobiDB-lite"/>
    </source>
</evidence>
<organism evidence="2 3">
    <name type="scientific">Vanilla planifolia</name>
    <name type="common">Vanilla</name>
    <dbReference type="NCBI Taxonomy" id="51239"/>
    <lineage>
        <taxon>Eukaryota</taxon>
        <taxon>Viridiplantae</taxon>
        <taxon>Streptophyta</taxon>
        <taxon>Embryophyta</taxon>
        <taxon>Tracheophyta</taxon>
        <taxon>Spermatophyta</taxon>
        <taxon>Magnoliopsida</taxon>
        <taxon>Liliopsida</taxon>
        <taxon>Asparagales</taxon>
        <taxon>Orchidaceae</taxon>
        <taxon>Vanilloideae</taxon>
        <taxon>Vanilleae</taxon>
        <taxon>Vanilla</taxon>
    </lineage>
</organism>